<reference evidence="2 3" key="1">
    <citation type="submission" date="2021-06" db="EMBL/GenBank/DDBJ databases">
        <title>Actinoplanes lichenicola sp. nov., and Actinoplanes ovalisporus sp. nov., isolated from lichen in Thailand.</title>
        <authorList>
            <person name="Saeng-In P."/>
            <person name="Kanchanasin P."/>
            <person name="Yuki M."/>
            <person name="Kudo T."/>
            <person name="Ohkuma M."/>
            <person name="Phongsopitanun W."/>
            <person name="Tanasupawat S."/>
        </authorList>
    </citation>
    <scope>NUCLEOTIDE SEQUENCE [LARGE SCALE GENOMIC DNA]</scope>
    <source>
        <strain evidence="2 3">NBRC 110975</strain>
    </source>
</reference>
<evidence type="ECO:0000313" key="2">
    <source>
        <dbReference type="EMBL" id="MBU2662898.1"/>
    </source>
</evidence>
<keyword evidence="1" id="KW-0472">Membrane</keyword>
<organism evidence="2 3">
    <name type="scientific">Paractinoplanes bogorensis</name>
    <dbReference type="NCBI Taxonomy" id="1610840"/>
    <lineage>
        <taxon>Bacteria</taxon>
        <taxon>Bacillati</taxon>
        <taxon>Actinomycetota</taxon>
        <taxon>Actinomycetes</taxon>
        <taxon>Micromonosporales</taxon>
        <taxon>Micromonosporaceae</taxon>
        <taxon>Paractinoplanes</taxon>
    </lineage>
</organism>
<keyword evidence="1" id="KW-0812">Transmembrane</keyword>
<feature type="transmembrane region" description="Helical" evidence="1">
    <location>
        <begin position="147"/>
        <end position="171"/>
    </location>
</feature>
<dbReference type="RefSeq" id="WP_215784895.1">
    <property type="nucleotide sequence ID" value="NZ_JAHKKG010000002.1"/>
</dbReference>
<keyword evidence="3" id="KW-1185">Reference proteome</keyword>
<sequence>MEPLGLAWTTALVAWVAAVPLGRFTMHTITVTHEGGHTLLGVLTGVKVGRIKVNGDGGGETGFPPKIPWLADVLITLAGYLAPSAVGLGGVFLLLHDRAEWVLWISVVMLGLLVFKMGNPLGFVAAIGTGVVLWYVATHWSDQAQLAFTYAWVWFLLIGGARTITGLFWGVRNGDKGSDAAVMQRLTLLGDVVWLAFFWLAAMAALIYGGVKLLHL</sequence>
<feature type="transmembrane region" description="Helical" evidence="1">
    <location>
        <begin position="73"/>
        <end position="95"/>
    </location>
</feature>
<protein>
    <submittedName>
        <fullName evidence="2">M50 family metallopeptidase</fullName>
    </submittedName>
</protein>
<feature type="transmembrane region" description="Helical" evidence="1">
    <location>
        <begin position="192"/>
        <end position="211"/>
    </location>
</feature>
<name>A0ABS5YJJ3_9ACTN</name>
<keyword evidence="1" id="KW-1133">Transmembrane helix</keyword>
<proteinExistence type="predicted"/>
<evidence type="ECO:0000313" key="3">
    <source>
        <dbReference type="Proteomes" id="UP001519654"/>
    </source>
</evidence>
<dbReference type="InterPro" id="IPR049500">
    <property type="entry name" value="Peptidase_M50B-like"/>
</dbReference>
<comment type="caution">
    <text evidence="2">The sequence shown here is derived from an EMBL/GenBank/DDBJ whole genome shotgun (WGS) entry which is preliminary data.</text>
</comment>
<dbReference type="Proteomes" id="UP001519654">
    <property type="component" value="Unassembled WGS sequence"/>
</dbReference>
<gene>
    <name evidence="2" type="ORF">KOI35_05190</name>
</gene>
<accession>A0ABS5YJJ3</accession>
<dbReference type="Pfam" id="PF13398">
    <property type="entry name" value="Peptidase_M50B"/>
    <property type="match status" value="1"/>
</dbReference>
<evidence type="ECO:0000256" key="1">
    <source>
        <dbReference type="SAM" id="Phobius"/>
    </source>
</evidence>
<dbReference type="EMBL" id="JAHKKG010000002">
    <property type="protein sequence ID" value="MBU2662898.1"/>
    <property type="molecule type" value="Genomic_DNA"/>
</dbReference>
<feature type="transmembrane region" description="Helical" evidence="1">
    <location>
        <begin position="102"/>
        <end position="135"/>
    </location>
</feature>